<feature type="region of interest" description="Disordered" evidence="1">
    <location>
        <begin position="1"/>
        <end position="26"/>
    </location>
</feature>
<accession>A0A0F9CM82</accession>
<dbReference type="AlphaFoldDB" id="A0A0F9CM82"/>
<comment type="caution">
    <text evidence="2">The sequence shown here is derived from an EMBL/GenBank/DDBJ whole genome shotgun (WGS) entry which is preliminary data.</text>
</comment>
<evidence type="ECO:0000313" key="2">
    <source>
        <dbReference type="EMBL" id="KKK97771.1"/>
    </source>
</evidence>
<proteinExistence type="predicted"/>
<feature type="non-terminal residue" evidence="2">
    <location>
        <position position="26"/>
    </location>
</feature>
<reference evidence="2" key="1">
    <citation type="journal article" date="2015" name="Nature">
        <title>Complex archaea that bridge the gap between prokaryotes and eukaryotes.</title>
        <authorList>
            <person name="Spang A."/>
            <person name="Saw J.H."/>
            <person name="Jorgensen S.L."/>
            <person name="Zaremba-Niedzwiedzka K."/>
            <person name="Martijn J."/>
            <person name="Lind A.E."/>
            <person name="van Eijk R."/>
            <person name="Schleper C."/>
            <person name="Guy L."/>
            <person name="Ettema T.J."/>
        </authorList>
    </citation>
    <scope>NUCLEOTIDE SEQUENCE</scope>
</reference>
<evidence type="ECO:0000256" key="1">
    <source>
        <dbReference type="SAM" id="MobiDB-lite"/>
    </source>
</evidence>
<organism evidence="2">
    <name type="scientific">marine sediment metagenome</name>
    <dbReference type="NCBI Taxonomy" id="412755"/>
    <lineage>
        <taxon>unclassified sequences</taxon>
        <taxon>metagenomes</taxon>
        <taxon>ecological metagenomes</taxon>
    </lineage>
</organism>
<name>A0A0F9CM82_9ZZZZ</name>
<dbReference type="EMBL" id="LAZR01045902">
    <property type="protein sequence ID" value="KKK97771.1"/>
    <property type="molecule type" value="Genomic_DNA"/>
</dbReference>
<protein>
    <submittedName>
        <fullName evidence="2">Uncharacterized protein</fullName>
    </submittedName>
</protein>
<sequence length="26" mass="2965">MTRRDAPPPDAVISYARYSCDQQNPL</sequence>
<gene>
    <name evidence="2" type="ORF">LCGC14_2649430</name>
</gene>